<evidence type="ECO:0000313" key="4">
    <source>
        <dbReference type="EMBL" id="GAA3950901.1"/>
    </source>
</evidence>
<evidence type="ECO:0000256" key="1">
    <source>
        <dbReference type="NCBIfam" id="TIGR02228"/>
    </source>
</evidence>
<protein>
    <recommendedName>
        <fullName evidence="1">Signal peptidase I</fullName>
        <ecNumber evidence="1">3.4.21.89</ecNumber>
    </recommendedName>
</protein>
<dbReference type="InterPro" id="IPR001733">
    <property type="entry name" value="Peptidase_S26B"/>
</dbReference>
<feature type="transmembrane region" description="Helical" evidence="3">
    <location>
        <begin position="136"/>
        <end position="161"/>
    </location>
</feature>
<evidence type="ECO:0000256" key="3">
    <source>
        <dbReference type="SAM" id="Phobius"/>
    </source>
</evidence>
<dbReference type="EC" id="3.4.21.89" evidence="1"/>
<feature type="region of interest" description="Disordered" evidence="2">
    <location>
        <begin position="169"/>
        <end position="206"/>
    </location>
</feature>
<comment type="caution">
    <text evidence="4">The sequence shown here is derived from an EMBL/GenBank/DDBJ whole genome shotgun (WGS) entry which is preliminary data.</text>
</comment>
<keyword evidence="5" id="KW-1185">Reference proteome</keyword>
<accession>A0ABP7NPH7</accession>
<sequence length="206" mass="21224">MSQHTDPPRPRRSRRELALNAGAVAGVICLVAACASLLFGITPLVFRSGSMSPDIPTGSLALARTADASDLRVGDVVSVDNQAGTRITHRVVSTEPAGDQVVLTLKGDANPAADPVTYTVSEADRVLGSVPLLGYVAAWLSSKTAIFLGGIVAGALLMLAFGPIRRPGGVQPDTEPANPENLASTEAPATQDAAATPAQYQEKTNV</sequence>
<dbReference type="CDD" id="cd06462">
    <property type="entry name" value="Peptidase_S24_S26"/>
    <property type="match status" value="1"/>
</dbReference>
<dbReference type="EMBL" id="BAAAZW010000002">
    <property type="protein sequence ID" value="GAA3950901.1"/>
    <property type="molecule type" value="Genomic_DNA"/>
</dbReference>
<feature type="compositionally biased region" description="Low complexity" evidence="2">
    <location>
        <begin position="187"/>
        <end position="199"/>
    </location>
</feature>
<keyword evidence="3" id="KW-0812">Transmembrane</keyword>
<feature type="transmembrane region" description="Helical" evidence="3">
    <location>
        <begin position="21"/>
        <end position="46"/>
    </location>
</feature>
<reference evidence="5" key="1">
    <citation type="journal article" date="2019" name="Int. J. Syst. Evol. Microbiol.">
        <title>The Global Catalogue of Microorganisms (GCM) 10K type strain sequencing project: providing services to taxonomists for standard genome sequencing and annotation.</title>
        <authorList>
            <consortium name="The Broad Institute Genomics Platform"/>
            <consortium name="The Broad Institute Genome Sequencing Center for Infectious Disease"/>
            <person name="Wu L."/>
            <person name="Ma J."/>
        </authorList>
    </citation>
    <scope>NUCLEOTIDE SEQUENCE [LARGE SCALE GENOMIC DNA]</scope>
    <source>
        <strain evidence="5">JCM 16923</strain>
    </source>
</reference>
<dbReference type="NCBIfam" id="TIGR02228">
    <property type="entry name" value="sigpep_I_arch"/>
    <property type="match status" value="1"/>
</dbReference>
<proteinExistence type="predicted"/>
<evidence type="ECO:0000256" key="2">
    <source>
        <dbReference type="SAM" id="MobiDB-lite"/>
    </source>
</evidence>
<gene>
    <name evidence="4" type="ORF">GCM10022231_05740</name>
</gene>
<organism evidence="4 5">
    <name type="scientific">Gordonia caeni</name>
    <dbReference type="NCBI Taxonomy" id="1007097"/>
    <lineage>
        <taxon>Bacteria</taxon>
        <taxon>Bacillati</taxon>
        <taxon>Actinomycetota</taxon>
        <taxon>Actinomycetes</taxon>
        <taxon>Mycobacteriales</taxon>
        <taxon>Gordoniaceae</taxon>
        <taxon>Gordonia</taxon>
    </lineage>
</organism>
<evidence type="ECO:0000313" key="5">
    <source>
        <dbReference type="Proteomes" id="UP001418444"/>
    </source>
</evidence>
<dbReference type="Proteomes" id="UP001418444">
    <property type="component" value="Unassembled WGS sequence"/>
</dbReference>
<name>A0ABP7NPH7_9ACTN</name>
<keyword evidence="3" id="KW-0472">Membrane</keyword>
<dbReference type="RefSeq" id="WP_344780439.1">
    <property type="nucleotide sequence ID" value="NZ_BAAAZW010000002.1"/>
</dbReference>
<keyword evidence="3" id="KW-1133">Transmembrane helix</keyword>